<sequence length="80" mass="9069">MMAEKGRMAGDLRECRPLKQWLQAISGDGATLILKYPARSPALERAGWEGIAFLGLMEEIMIFGAKMELFTLFWGACRWM</sequence>
<protein>
    <submittedName>
        <fullName evidence="1">Uncharacterized protein</fullName>
    </submittedName>
</protein>
<accession>A0A2T7BK54</accession>
<name>A0A2T7BK54_9BACT</name>
<gene>
    <name evidence="1" type="ORF">DCC81_00800</name>
</gene>
<comment type="caution">
    <text evidence="1">The sequence shown here is derived from an EMBL/GenBank/DDBJ whole genome shotgun (WGS) entry which is preliminary data.</text>
</comment>
<dbReference type="Proteomes" id="UP000244450">
    <property type="component" value="Unassembled WGS sequence"/>
</dbReference>
<organism evidence="1 2">
    <name type="scientific">Chitinophaga parva</name>
    <dbReference type="NCBI Taxonomy" id="2169414"/>
    <lineage>
        <taxon>Bacteria</taxon>
        <taxon>Pseudomonadati</taxon>
        <taxon>Bacteroidota</taxon>
        <taxon>Chitinophagia</taxon>
        <taxon>Chitinophagales</taxon>
        <taxon>Chitinophagaceae</taxon>
        <taxon>Chitinophaga</taxon>
    </lineage>
</organism>
<dbReference type="EMBL" id="QCYK01000001">
    <property type="protein sequence ID" value="PUZ28056.1"/>
    <property type="molecule type" value="Genomic_DNA"/>
</dbReference>
<evidence type="ECO:0000313" key="1">
    <source>
        <dbReference type="EMBL" id="PUZ28056.1"/>
    </source>
</evidence>
<proteinExistence type="predicted"/>
<evidence type="ECO:0000313" key="2">
    <source>
        <dbReference type="Proteomes" id="UP000244450"/>
    </source>
</evidence>
<reference evidence="1 2" key="1">
    <citation type="submission" date="2018-04" db="EMBL/GenBank/DDBJ databases">
        <title>Chitinophaga fuyangensis sp. nov., isolated from soil in a chemical factory.</title>
        <authorList>
            <person name="Chen K."/>
        </authorList>
    </citation>
    <scope>NUCLEOTIDE SEQUENCE [LARGE SCALE GENOMIC DNA]</scope>
    <source>
        <strain evidence="1 2">LY-1</strain>
    </source>
</reference>
<keyword evidence="2" id="KW-1185">Reference proteome</keyword>
<dbReference type="AlphaFoldDB" id="A0A2T7BK54"/>